<feature type="binding site" evidence="7">
    <location>
        <position position="163"/>
    </location>
    <ligand>
        <name>substrate</name>
    </ligand>
</feature>
<feature type="binding site" evidence="7">
    <location>
        <position position="113"/>
    </location>
    <ligand>
        <name>substrate</name>
    </ligand>
</feature>
<dbReference type="EC" id="3.5.1.2" evidence="3 7"/>
<evidence type="ECO:0000313" key="9">
    <source>
        <dbReference type="Proteomes" id="UP000316560"/>
    </source>
</evidence>
<dbReference type="NCBIfam" id="NF002132">
    <property type="entry name" value="PRK00971.1-1"/>
    <property type="match status" value="1"/>
</dbReference>
<comment type="similarity">
    <text evidence="1 7">Belongs to the glutaminase family.</text>
</comment>
<reference evidence="8 9" key="1">
    <citation type="submission" date="2019-06" db="EMBL/GenBank/DDBJ databases">
        <title>Sequencing the genomes of 1000 actinobacteria strains.</title>
        <authorList>
            <person name="Klenk H.-P."/>
        </authorList>
    </citation>
    <scope>NUCLEOTIDE SEQUENCE [LARGE SCALE GENOMIC DNA]</scope>
    <source>
        <strain evidence="8 9">DSM 21947</strain>
    </source>
</reference>
<dbReference type="PANTHER" id="PTHR12544:SF29">
    <property type="entry name" value="GLUTAMINASE"/>
    <property type="match status" value="1"/>
</dbReference>
<dbReference type="HAMAP" id="MF_00313">
    <property type="entry name" value="Glutaminase"/>
    <property type="match status" value="1"/>
</dbReference>
<dbReference type="NCBIfam" id="NF002133">
    <property type="entry name" value="PRK00971.1-2"/>
    <property type="match status" value="1"/>
</dbReference>
<dbReference type="PANTHER" id="PTHR12544">
    <property type="entry name" value="GLUTAMINASE"/>
    <property type="match status" value="1"/>
</dbReference>
<dbReference type="EMBL" id="VFRA01000001">
    <property type="protein sequence ID" value="TQO21159.1"/>
    <property type="molecule type" value="Genomic_DNA"/>
</dbReference>
<feature type="binding site" evidence="7">
    <location>
        <position position="170"/>
    </location>
    <ligand>
        <name>substrate</name>
    </ligand>
</feature>
<keyword evidence="7" id="KW-0007">Acetylation</keyword>
<dbReference type="AlphaFoldDB" id="A0A8H2PZA5"/>
<dbReference type="Pfam" id="PF04960">
    <property type="entry name" value="Glutaminase"/>
    <property type="match status" value="1"/>
</dbReference>
<accession>A0A8H2PZA5</accession>
<keyword evidence="9" id="KW-1185">Reference proteome</keyword>
<dbReference type="FunFam" id="3.40.710.10:FF:000005">
    <property type="entry name" value="Glutaminase"/>
    <property type="match status" value="1"/>
</dbReference>
<evidence type="ECO:0000256" key="4">
    <source>
        <dbReference type="ARBA" id="ARBA00022801"/>
    </source>
</evidence>
<comment type="subunit">
    <text evidence="2 7">Homotetramer.</text>
</comment>
<gene>
    <name evidence="7" type="primary">glsA</name>
    <name evidence="8" type="ORF">FB472_2833</name>
</gene>
<dbReference type="GO" id="GO:0006543">
    <property type="term" value="P:L-glutamine catabolic process"/>
    <property type="evidence" value="ECO:0007669"/>
    <property type="project" value="TreeGrafter"/>
</dbReference>
<dbReference type="SUPFAM" id="SSF56601">
    <property type="entry name" value="beta-lactamase/transpeptidase-like"/>
    <property type="match status" value="1"/>
</dbReference>
<dbReference type="RefSeq" id="WP_141991349.1">
    <property type="nucleotide sequence ID" value="NZ_VFRA01000001.1"/>
</dbReference>
<protein>
    <recommendedName>
        <fullName evidence="6 7">Glutaminase</fullName>
        <ecNumber evidence="3 7">3.5.1.2</ecNumber>
    </recommendedName>
</protein>
<dbReference type="GO" id="GO:0004359">
    <property type="term" value="F:glutaminase activity"/>
    <property type="evidence" value="ECO:0007669"/>
    <property type="project" value="UniProtKB-UniRule"/>
</dbReference>
<evidence type="ECO:0000256" key="2">
    <source>
        <dbReference type="ARBA" id="ARBA00011881"/>
    </source>
</evidence>
<proteinExistence type="inferred from homology"/>
<dbReference type="OrthoDB" id="9788822at2"/>
<name>A0A8H2PZA5_9MICO</name>
<feature type="binding site" evidence="7">
    <location>
        <position position="263"/>
    </location>
    <ligand>
        <name>substrate</name>
    </ligand>
</feature>
<dbReference type="Proteomes" id="UP000316560">
    <property type="component" value="Unassembled WGS sequence"/>
</dbReference>
<evidence type="ECO:0000256" key="3">
    <source>
        <dbReference type="ARBA" id="ARBA00012918"/>
    </source>
</evidence>
<evidence type="ECO:0000256" key="6">
    <source>
        <dbReference type="ARBA" id="ARBA00070405"/>
    </source>
</evidence>
<dbReference type="GO" id="GO:0006537">
    <property type="term" value="P:glutamate biosynthetic process"/>
    <property type="evidence" value="ECO:0007669"/>
    <property type="project" value="TreeGrafter"/>
</dbReference>
<organism evidence="8 9">
    <name type="scientific">Rhodoglobus vestalii</name>
    <dbReference type="NCBI Taxonomy" id="193384"/>
    <lineage>
        <taxon>Bacteria</taxon>
        <taxon>Bacillati</taxon>
        <taxon>Actinomycetota</taxon>
        <taxon>Actinomycetes</taxon>
        <taxon>Micrococcales</taxon>
        <taxon>Microbacteriaceae</taxon>
        <taxon>Rhodoglobus</taxon>
    </lineage>
</organism>
<dbReference type="Gene3D" id="3.40.710.10">
    <property type="entry name" value="DD-peptidase/beta-lactamase superfamily"/>
    <property type="match status" value="1"/>
</dbReference>
<evidence type="ECO:0000256" key="1">
    <source>
        <dbReference type="ARBA" id="ARBA00011076"/>
    </source>
</evidence>
<keyword evidence="4 7" id="KW-0378">Hydrolase</keyword>
<evidence type="ECO:0000256" key="7">
    <source>
        <dbReference type="HAMAP-Rule" id="MF_00313"/>
    </source>
</evidence>
<feature type="binding site" evidence="7">
    <location>
        <position position="63"/>
    </location>
    <ligand>
        <name>substrate</name>
    </ligand>
</feature>
<feature type="binding site" evidence="7">
    <location>
        <position position="194"/>
    </location>
    <ligand>
        <name>substrate</name>
    </ligand>
</feature>
<comment type="caution">
    <text evidence="8">The sequence shown here is derived from an EMBL/GenBank/DDBJ whole genome shotgun (WGS) entry which is preliminary data.</text>
</comment>
<dbReference type="InterPro" id="IPR012338">
    <property type="entry name" value="Beta-lactam/transpept-like"/>
</dbReference>
<sequence length="309" mass="33216">MDVEQILEDTYRAVRPLIGSGAVAEYIPRLAAVNPDQFGMAVVMNDGREFQVGDSLVPFSVQSMSKVLSLVLVLADHGEDIWRRVGREPSGAAFNSLTQLEYSRGIPRNPFVNAGALVVTDQLLTTKRQMSDFPVEQNPILDFVRQESGNPAIGLDSLVARSEAEHSDRNAAIAHLLSSFGNLQNPVDEVLEQYFEQCAISMNCRDVAVAVSFLARGGIRHDGTQLLSLSEVKRVNSVMLTSGFYDAAGEFAYRVGLPGKSGVGGGILAIVPGHCSICVWAPGLNASGNSLVGVAALDEFTTRTGWSIF</sequence>
<evidence type="ECO:0000313" key="8">
    <source>
        <dbReference type="EMBL" id="TQO21159.1"/>
    </source>
</evidence>
<evidence type="ECO:0000256" key="5">
    <source>
        <dbReference type="ARBA" id="ARBA00049534"/>
    </source>
</evidence>
<dbReference type="NCBIfam" id="TIGR03814">
    <property type="entry name" value="Gln_ase"/>
    <property type="match status" value="1"/>
</dbReference>
<feature type="binding site" evidence="7">
    <location>
        <position position="245"/>
    </location>
    <ligand>
        <name>substrate</name>
    </ligand>
</feature>
<comment type="catalytic activity">
    <reaction evidence="5 7">
        <text>L-glutamine + H2O = L-glutamate + NH4(+)</text>
        <dbReference type="Rhea" id="RHEA:15889"/>
        <dbReference type="ChEBI" id="CHEBI:15377"/>
        <dbReference type="ChEBI" id="CHEBI:28938"/>
        <dbReference type="ChEBI" id="CHEBI:29985"/>
        <dbReference type="ChEBI" id="CHEBI:58359"/>
        <dbReference type="EC" id="3.5.1.2"/>
    </reaction>
</comment>
<dbReference type="InterPro" id="IPR015868">
    <property type="entry name" value="Glutaminase"/>
</dbReference>